<proteinExistence type="predicted"/>
<dbReference type="Proteomes" id="UP001226091">
    <property type="component" value="Chromosome"/>
</dbReference>
<gene>
    <name evidence="1" type="ORF">QLQ22_20315</name>
</gene>
<evidence type="ECO:0000313" key="2">
    <source>
        <dbReference type="Proteomes" id="UP001226091"/>
    </source>
</evidence>
<dbReference type="EMBL" id="CP126116">
    <property type="protein sequence ID" value="WHZ60331.1"/>
    <property type="molecule type" value="Genomic_DNA"/>
</dbReference>
<accession>A0ACD4RIW0</accession>
<evidence type="ECO:0000313" key="1">
    <source>
        <dbReference type="EMBL" id="WHZ60331.1"/>
    </source>
</evidence>
<sequence>MLFVQGGPMQSLKNKTIGQLLKETVSKYGSQDAIVYSKENIRYTYDEFYSETTKLAKALMGLGVKKGENIAIWATNVPEWLLLQFASARIGAILVTVNTSYQSSELEYLLKQSDSTTLFLIDGFKGTSYVDIVRSITNSASAEKYKQIEALPHLKNLIYIGNQKAPHEMYSWNELLDHGSKVTDEELAERESLLTPEGVINMQYTSGTTGFPKGVMLTHHNIVNNGFLVASSMNLTNQDRLCIPVPFFHCFGCVLGVLACVSVGAAMVPIVEFNPDLVLQTVEKEKCTGLHGVPTMFIAELNSPNFKNYDLSTLRTGIMAGSTCPIEVMKKVINEMGMSEVTIAYGQTESSPVITQTTVTDSIERKVETVGKAHPHVEVKIIDPLTGKEAAPGVQGELCTRGYLVMKGYYKMPEATEEAIDKEGWLHTGDLATMDEHGYIVITGRLKDMIIRGGENVYPREIEEFLYRHEDIMDVQVIGVPDEKYGEKVAACIVPKEGVTLTAEDIKAFCKGQLSHYKIPEYYYFVKDYPMTASGKIQKYKLREQVKNHLTQELSGRS</sequence>
<organism evidence="1 2">
    <name type="scientific">Metabacillus hrfriensis</name>
    <dbReference type="NCBI Taxonomy" id="3048891"/>
    <lineage>
        <taxon>Bacteria</taxon>
        <taxon>Bacillati</taxon>
        <taxon>Bacillota</taxon>
        <taxon>Bacilli</taxon>
        <taxon>Bacillales</taxon>
        <taxon>Bacillaceae</taxon>
        <taxon>Metabacillus</taxon>
    </lineage>
</organism>
<protein>
    <submittedName>
        <fullName evidence="1">AMP-binding protein</fullName>
    </submittedName>
</protein>
<reference evidence="2" key="1">
    <citation type="journal article" date="2025" name="Aquaculture">
        <title>Assessment of the bioflocculant production and safety properties of Metabacillus hrfriensis sp. nov. based on phenotypic and whole-genome sequencing analysis.</title>
        <authorList>
            <person name="Zhang R."/>
            <person name="Zhao Z."/>
            <person name="Luo L."/>
            <person name="Wang S."/>
            <person name="Guo K."/>
            <person name="Xu W."/>
        </authorList>
    </citation>
    <scope>NUCLEOTIDE SEQUENCE [LARGE SCALE GENOMIC DNA]</scope>
    <source>
        <strain evidence="2">CT-WN-B3</strain>
    </source>
</reference>
<keyword evidence="2" id="KW-1185">Reference proteome</keyword>
<name>A0ACD4RIW0_9BACI</name>